<keyword evidence="4" id="KW-1185">Reference proteome</keyword>
<dbReference type="Gene3D" id="3.40.30.10">
    <property type="entry name" value="Glutaredoxin"/>
    <property type="match status" value="1"/>
</dbReference>
<dbReference type="Pfam" id="PF02798">
    <property type="entry name" value="GST_N"/>
    <property type="match status" value="1"/>
</dbReference>
<evidence type="ECO:0000259" key="1">
    <source>
        <dbReference type="PROSITE" id="PS50404"/>
    </source>
</evidence>
<dbReference type="GO" id="GO:0016034">
    <property type="term" value="F:maleylacetoacetate isomerase activity"/>
    <property type="evidence" value="ECO:0007669"/>
    <property type="project" value="TreeGrafter"/>
</dbReference>
<name>A0A8H7S5P4_9FUNG</name>
<dbReference type="AlphaFoldDB" id="A0A8H7S5P4"/>
<evidence type="ECO:0000313" key="3">
    <source>
        <dbReference type="EMBL" id="KAG2223151.1"/>
    </source>
</evidence>
<organism evidence="3 4">
    <name type="scientific">Circinella minor</name>
    <dbReference type="NCBI Taxonomy" id="1195481"/>
    <lineage>
        <taxon>Eukaryota</taxon>
        <taxon>Fungi</taxon>
        <taxon>Fungi incertae sedis</taxon>
        <taxon>Mucoromycota</taxon>
        <taxon>Mucoromycotina</taxon>
        <taxon>Mucoromycetes</taxon>
        <taxon>Mucorales</taxon>
        <taxon>Lichtheimiaceae</taxon>
        <taxon>Circinella</taxon>
    </lineage>
</organism>
<dbReference type="InterPro" id="IPR036249">
    <property type="entry name" value="Thioredoxin-like_sf"/>
</dbReference>
<dbReference type="Proteomes" id="UP000646827">
    <property type="component" value="Unassembled WGS sequence"/>
</dbReference>
<dbReference type="InterPro" id="IPR010987">
    <property type="entry name" value="Glutathione-S-Trfase_C-like"/>
</dbReference>
<comment type="caution">
    <text evidence="3">The sequence shown here is derived from an EMBL/GenBank/DDBJ whole genome shotgun (WGS) entry which is preliminary data.</text>
</comment>
<dbReference type="PROSITE" id="PS50404">
    <property type="entry name" value="GST_NTER"/>
    <property type="match status" value="1"/>
</dbReference>
<sequence>MTSPYFSKPILYGSVQSSATWRVSIMLAWKNIEYEHRTIDLHNEDHLEELAKVNASKRIPVFITAEGKVFTQSIAIMEYLEEVYPDTKPSLPSDPIQRAIVREICNEIACDIHPLQNSGLAKQIFQNQDEMVVWARKQITKGFDALEAKLRSIREENYVPAGMPQFYNAVRYQVPLAPYPIIGAIHHHLLSVKEFIDTSPDK</sequence>
<dbReference type="PANTHER" id="PTHR42673">
    <property type="entry name" value="MALEYLACETOACETATE ISOMERASE"/>
    <property type="match status" value="1"/>
</dbReference>
<evidence type="ECO:0000259" key="2">
    <source>
        <dbReference type="PROSITE" id="PS50405"/>
    </source>
</evidence>
<gene>
    <name evidence="3" type="ORF">INT45_005707</name>
</gene>
<evidence type="ECO:0008006" key="5">
    <source>
        <dbReference type="Google" id="ProtNLM"/>
    </source>
</evidence>
<dbReference type="InterPro" id="IPR004045">
    <property type="entry name" value="Glutathione_S-Trfase_N"/>
</dbReference>
<proteinExistence type="predicted"/>
<dbReference type="SUPFAM" id="SSF52833">
    <property type="entry name" value="Thioredoxin-like"/>
    <property type="match status" value="1"/>
</dbReference>
<accession>A0A8H7S5P4</accession>
<dbReference type="GO" id="GO:0006749">
    <property type="term" value="P:glutathione metabolic process"/>
    <property type="evidence" value="ECO:0007669"/>
    <property type="project" value="TreeGrafter"/>
</dbReference>
<dbReference type="PROSITE" id="PS50405">
    <property type="entry name" value="GST_CTER"/>
    <property type="match status" value="1"/>
</dbReference>
<dbReference type="OrthoDB" id="202840at2759"/>
<dbReference type="Gene3D" id="1.20.1050.10">
    <property type="match status" value="1"/>
</dbReference>
<protein>
    <recommendedName>
        <fullName evidence="5">Maleylacetoacetate isomerase</fullName>
    </recommendedName>
</protein>
<feature type="domain" description="GST N-terminal" evidence="1">
    <location>
        <begin position="7"/>
        <end position="88"/>
    </location>
</feature>
<dbReference type="SFLD" id="SFLDS00019">
    <property type="entry name" value="Glutathione_Transferase_(cytos"/>
    <property type="match status" value="1"/>
</dbReference>
<reference evidence="3 4" key="1">
    <citation type="submission" date="2020-12" db="EMBL/GenBank/DDBJ databases">
        <title>Metabolic potential, ecology and presence of endohyphal bacteria is reflected in genomic diversity of Mucoromycotina.</title>
        <authorList>
            <person name="Muszewska A."/>
            <person name="Okrasinska A."/>
            <person name="Steczkiewicz K."/>
            <person name="Drgas O."/>
            <person name="Orlowska M."/>
            <person name="Perlinska-Lenart U."/>
            <person name="Aleksandrzak-Piekarczyk T."/>
            <person name="Szatraj K."/>
            <person name="Zielenkiewicz U."/>
            <person name="Pilsyk S."/>
            <person name="Malc E."/>
            <person name="Mieczkowski P."/>
            <person name="Kruszewska J.S."/>
            <person name="Biernat P."/>
            <person name="Pawlowska J."/>
        </authorList>
    </citation>
    <scope>NUCLEOTIDE SEQUENCE [LARGE SCALE GENOMIC DNA]</scope>
    <source>
        <strain evidence="3 4">CBS 142.35</strain>
    </source>
</reference>
<dbReference type="GO" id="GO:0004364">
    <property type="term" value="F:glutathione transferase activity"/>
    <property type="evidence" value="ECO:0007669"/>
    <property type="project" value="TreeGrafter"/>
</dbReference>
<dbReference type="EMBL" id="JAEPRB010000067">
    <property type="protein sequence ID" value="KAG2223151.1"/>
    <property type="molecule type" value="Genomic_DNA"/>
</dbReference>
<dbReference type="InterPro" id="IPR036282">
    <property type="entry name" value="Glutathione-S-Trfase_C_sf"/>
</dbReference>
<dbReference type="GO" id="GO:0006559">
    <property type="term" value="P:L-phenylalanine catabolic process"/>
    <property type="evidence" value="ECO:0007669"/>
    <property type="project" value="TreeGrafter"/>
</dbReference>
<evidence type="ECO:0000313" key="4">
    <source>
        <dbReference type="Proteomes" id="UP000646827"/>
    </source>
</evidence>
<dbReference type="SUPFAM" id="SSF47616">
    <property type="entry name" value="GST C-terminal domain-like"/>
    <property type="match status" value="1"/>
</dbReference>
<feature type="domain" description="GST C-terminal" evidence="2">
    <location>
        <begin position="94"/>
        <end position="202"/>
    </location>
</feature>
<dbReference type="PANTHER" id="PTHR42673:SF4">
    <property type="entry name" value="MALEYLACETOACETATE ISOMERASE"/>
    <property type="match status" value="1"/>
</dbReference>
<dbReference type="InterPro" id="IPR040079">
    <property type="entry name" value="Glutathione_S-Trfase"/>
</dbReference>